<feature type="region of interest" description="Disordered" evidence="1">
    <location>
        <begin position="161"/>
        <end position="182"/>
    </location>
</feature>
<accession>A0A212RQS7</accession>
<evidence type="ECO:0000259" key="2">
    <source>
        <dbReference type="Pfam" id="PF18998"/>
    </source>
</evidence>
<dbReference type="AlphaFoldDB" id="A0A212RQS7"/>
<dbReference type="InterPro" id="IPR044060">
    <property type="entry name" value="Bacterial_rp_domain"/>
</dbReference>
<evidence type="ECO:0000256" key="1">
    <source>
        <dbReference type="SAM" id="MobiDB-lite"/>
    </source>
</evidence>
<name>A0A212RQS7_9CHLR</name>
<proteinExistence type="predicted"/>
<reference evidence="4" key="1">
    <citation type="submission" date="2017-06" db="EMBL/GenBank/DDBJ databases">
        <authorList>
            <person name="Varghese N."/>
            <person name="Submissions S."/>
        </authorList>
    </citation>
    <scope>NUCLEOTIDE SEQUENCE [LARGE SCALE GENOMIC DNA]</scope>
    <source>
        <strain evidence="4">JAD2</strain>
    </source>
</reference>
<feature type="compositionally biased region" description="Pro residues" evidence="1">
    <location>
        <begin position="166"/>
        <end position="182"/>
    </location>
</feature>
<dbReference type="InParanoid" id="A0A212RQS7"/>
<sequence length="190" mass="20046">MPTPLPDRTNAINELAVAAVLWDLYADGAEPWDRLADGLAGIFSVTASLDVPTFGLLDFQEWPAVDAFWAAWKAWRPETICEAGRIFTAHFIPHGPYSLTVHAAPPEGGAARVVAGRACADGAYPEGEEVRLQAQPRPGWAFAGWIGADATDPDDIAVVTMTNPGSSPPPSGSSPRPPQLPPLLLPAVCG</sequence>
<evidence type="ECO:0000313" key="4">
    <source>
        <dbReference type="Proteomes" id="UP000197025"/>
    </source>
</evidence>
<organism evidence="3 4">
    <name type="scientific">Thermoflexus hugenholtzii JAD2</name>
    <dbReference type="NCBI Taxonomy" id="877466"/>
    <lineage>
        <taxon>Bacteria</taxon>
        <taxon>Bacillati</taxon>
        <taxon>Chloroflexota</taxon>
        <taxon>Thermoflexia</taxon>
        <taxon>Thermoflexales</taxon>
        <taxon>Thermoflexaceae</taxon>
        <taxon>Thermoflexus</taxon>
    </lineage>
</organism>
<protein>
    <submittedName>
        <fullName evidence="3">Listeria/Bacterioides repeat-containing protein</fullName>
    </submittedName>
</protein>
<dbReference type="RefSeq" id="WP_143597626.1">
    <property type="nucleotide sequence ID" value="NZ_FYEK01000075.1"/>
</dbReference>
<dbReference type="Pfam" id="PF18998">
    <property type="entry name" value="Flg_new_2"/>
    <property type="match status" value="1"/>
</dbReference>
<evidence type="ECO:0000313" key="3">
    <source>
        <dbReference type="EMBL" id="SNB74832.1"/>
    </source>
</evidence>
<feature type="domain" description="Bacterial repeat" evidence="2">
    <location>
        <begin position="116"/>
        <end position="161"/>
    </location>
</feature>
<dbReference type="Proteomes" id="UP000197025">
    <property type="component" value="Unassembled WGS sequence"/>
</dbReference>
<keyword evidence="4" id="KW-1185">Reference proteome</keyword>
<dbReference type="EMBL" id="FYEK01000075">
    <property type="protein sequence ID" value="SNB74832.1"/>
    <property type="molecule type" value="Genomic_DNA"/>
</dbReference>
<gene>
    <name evidence="3" type="ORF">SAMN02746019_00018150</name>
</gene>